<evidence type="ECO:0000256" key="3">
    <source>
        <dbReference type="ARBA" id="ARBA00022553"/>
    </source>
</evidence>
<organism evidence="5 6">
    <name type="scientific">Pseudosporangium ferrugineum</name>
    <dbReference type="NCBI Taxonomy" id="439699"/>
    <lineage>
        <taxon>Bacteria</taxon>
        <taxon>Bacillati</taxon>
        <taxon>Actinomycetota</taxon>
        <taxon>Actinomycetes</taxon>
        <taxon>Micromonosporales</taxon>
        <taxon>Micromonosporaceae</taxon>
        <taxon>Pseudosporangium</taxon>
    </lineage>
</organism>
<dbReference type="SUPFAM" id="SSF52777">
    <property type="entry name" value="CoA-dependent acyltransferases"/>
    <property type="match status" value="2"/>
</dbReference>
<dbReference type="Proteomes" id="UP000239209">
    <property type="component" value="Unassembled WGS sequence"/>
</dbReference>
<dbReference type="PANTHER" id="PTHR45527">
    <property type="entry name" value="NONRIBOSOMAL PEPTIDE SYNTHETASE"/>
    <property type="match status" value="1"/>
</dbReference>
<keyword evidence="3" id="KW-0597">Phosphoprotein</keyword>
<keyword evidence="6" id="KW-1185">Reference proteome</keyword>
<dbReference type="RefSeq" id="WP_106125095.1">
    <property type="nucleotide sequence ID" value="NZ_PVZG01000002.1"/>
</dbReference>
<dbReference type="SUPFAM" id="SSF56801">
    <property type="entry name" value="Acetyl-CoA synthetase-like"/>
    <property type="match status" value="1"/>
</dbReference>
<dbReference type="AlphaFoldDB" id="A0A2T0SEL0"/>
<evidence type="ECO:0000259" key="4">
    <source>
        <dbReference type="PROSITE" id="PS50075"/>
    </source>
</evidence>
<comment type="caution">
    <text evidence="5">The sequence shown here is derived from an EMBL/GenBank/DDBJ whole genome shotgun (WGS) entry which is preliminary data.</text>
</comment>
<dbReference type="InterPro" id="IPR000873">
    <property type="entry name" value="AMP-dep_synth/lig_dom"/>
</dbReference>
<dbReference type="InterPro" id="IPR009081">
    <property type="entry name" value="PP-bd_ACP"/>
</dbReference>
<dbReference type="GO" id="GO:0031177">
    <property type="term" value="F:phosphopantetheine binding"/>
    <property type="evidence" value="ECO:0007669"/>
    <property type="project" value="InterPro"/>
</dbReference>
<dbReference type="GO" id="GO:0003824">
    <property type="term" value="F:catalytic activity"/>
    <property type="evidence" value="ECO:0007669"/>
    <property type="project" value="InterPro"/>
</dbReference>
<dbReference type="InterPro" id="IPR023213">
    <property type="entry name" value="CAT-like_dom_sf"/>
</dbReference>
<dbReference type="Gene3D" id="3.30.559.10">
    <property type="entry name" value="Chloramphenicol acetyltransferase-like domain"/>
    <property type="match status" value="1"/>
</dbReference>
<protein>
    <submittedName>
        <fullName evidence="5">Amino acid adenylation domain-containing protein</fullName>
    </submittedName>
</protein>
<dbReference type="GO" id="GO:0043041">
    <property type="term" value="P:amino acid activation for nonribosomal peptide biosynthetic process"/>
    <property type="evidence" value="ECO:0007669"/>
    <property type="project" value="TreeGrafter"/>
</dbReference>
<sequence length="1111" mass="117191">MATPDWEPLIARVLDPGEDGSSFVARGGTSLQAIELLSLGQRHLALTVDLARLLGPEPLGTVLAAASPYADPVPPPAQQGRATRELLPGQRPMLAAHLLERDRPYHLMFTLEAAGPLEPSRVARALGRLVARHESLRTMFVASAGSYGRVVLGPAERPRLLHQALPGLPGPAVDAVHELYGPAAAELLRPFERPPVAFVLTRTGDRHLLTLLAHHVVVDGWSIGVLCREFTELYAADRDDAVRGPSPEQTGDRLAAVEASGALPAALERAGARLAGVPTSVSLPTDLPRPAELGGAGTRLAFTLPPGLRTAVDGLARRCAVTVTTVLMSAWALVVARRTGLGDFLLGIPAAGRFDAATLGGVGLYTRVVPVRCRAGDDLGRAAFVRGIGEAVSQAVADADVPFERLVAAVGEEPDPARNPVAQLGFAAHHELVPETIGDWSVHEGHCRGAVFDAMLYLQTWSDRPRLALEYAHGALTAAEAGELARSLEAALSELTEAPDAPLSEARTIAPEQRRLLAEWGTGPAADAPGDIWSSFARVARDLPDTVAVRDDGGELTYRQLHAAAVEQSRLLAGAGVGAGDRVALDLRRSVDEAVAVLGVLRLGACYVAVDRTATAEWHAHVTAIAAPRACVSDRSDGPRGLAVTDCPLAGAPAGDAEPPPAAPPDGSRAAYVSFTSGSTGVPKGVVVPHRAVLRLAADRAMFAPTAPLRMLRLAPLAFDASTLELLVPLVRGDTVDVYPPAEPTPAGLTEFLLTRPVTHAWLTSGLFHLVADHRPDAFGRLRQLFTGGGAVSPEHVRRVLERCPDLRVTNGYGPTENTTFTTTFHVDAAHEVGPAMPIGRPVAGTDVVVADRHGRPVPPGGVGELYALGLGLADGYLHDDRRTAAAFTGDGQGRAYHTGDLVRWGSDGQLRFLGRTDRQVKISGHRVELADVERRIKGHPAVVDAVVFAAPATDGRSARLCAAVKLHPGQDGIAPVRTAVEAGLAPHARPQRWTVVAEFPLNRNGKVDLDALAAAPRPAAEPPVRTRTLSIARLEKLVADAWTAVLGTDDFDVDEAFFDVGGDSLRLAVVRTHLRAELGGHPLPLTDLYRYPTVQTLAGHLHALTSGGLS</sequence>
<dbReference type="GO" id="GO:0005737">
    <property type="term" value="C:cytoplasm"/>
    <property type="evidence" value="ECO:0007669"/>
    <property type="project" value="TreeGrafter"/>
</dbReference>
<dbReference type="Pfam" id="PF00668">
    <property type="entry name" value="Condensation"/>
    <property type="match status" value="1"/>
</dbReference>
<dbReference type="EMBL" id="PVZG01000002">
    <property type="protein sequence ID" value="PRY31852.1"/>
    <property type="molecule type" value="Genomic_DNA"/>
</dbReference>
<dbReference type="Gene3D" id="3.30.300.30">
    <property type="match status" value="1"/>
</dbReference>
<dbReference type="Pfam" id="PF00550">
    <property type="entry name" value="PP-binding"/>
    <property type="match status" value="1"/>
</dbReference>
<gene>
    <name evidence="5" type="ORF">CLV70_10263</name>
</gene>
<dbReference type="Gene3D" id="1.10.1200.10">
    <property type="entry name" value="ACP-like"/>
    <property type="match status" value="1"/>
</dbReference>
<dbReference type="InterPro" id="IPR045851">
    <property type="entry name" value="AMP-bd_C_sf"/>
</dbReference>
<dbReference type="GO" id="GO:0008610">
    <property type="term" value="P:lipid biosynthetic process"/>
    <property type="evidence" value="ECO:0007669"/>
    <property type="project" value="UniProtKB-ARBA"/>
</dbReference>
<dbReference type="Gene3D" id="3.40.50.12780">
    <property type="entry name" value="N-terminal domain of ligase-like"/>
    <property type="match status" value="1"/>
</dbReference>
<dbReference type="SUPFAM" id="SSF47336">
    <property type="entry name" value="ACP-like"/>
    <property type="match status" value="1"/>
</dbReference>
<dbReference type="OrthoDB" id="3802848at2"/>
<dbReference type="InterPro" id="IPR001242">
    <property type="entry name" value="Condensation_dom"/>
</dbReference>
<evidence type="ECO:0000313" key="6">
    <source>
        <dbReference type="Proteomes" id="UP000239209"/>
    </source>
</evidence>
<feature type="domain" description="Carrier" evidence="4">
    <location>
        <begin position="1030"/>
        <end position="1106"/>
    </location>
</feature>
<keyword evidence="2" id="KW-0596">Phosphopantetheine</keyword>
<dbReference type="InterPro" id="IPR020845">
    <property type="entry name" value="AMP-binding_CS"/>
</dbReference>
<dbReference type="InterPro" id="IPR020806">
    <property type="entry name" value="PKS_PP-bd"/>
</dbReference>
<evidence type="ECO:0000256" key="1">
    <source>
        <dbReference type="ARBA" id="ARBA00001957"/>
    </source>
</evidence>
<dbReference type="InterPro" id="IPR025110">
    <property type="entry name" value="AMP-bd_C"/>
</dbReference>
<comment type="cofactor">
    <cofactor evidence="1">
        <name>pantetheine 4'-phosphate</name>
        <dbReference type="ChEBI" id="CHEBI:47942"/>
    </cofactor>
</comment>
<name>A0A2T0SEL0_9ACTN</name>
<dbReference type="SMART" id="SM00823">
    <property type="entry name" value="PKS_PP"/>
    <property type="match status" value="1"/>
</dbReference>
<evidence type="ECO:0000256" key="2">
    <source>
        <dbReference type="ARBA" id="ARBA00022450"/>
    </source>
</evidence>
<evidence type="ECO:0000313" key="5">
    <source>
        <dbReference type="EMBL" id="PRY31852.1"/>
    </source>
</evidence>
<proteinExistence type="predicted"/>
<dbReference type="Pfam" id="PF13193">
    <property type="entry name" value="AMP-binding_C"/>
    <property type="match status" value="1"/>
</dbReference>
<dbReference type="Pfam" id="PF00501">
    <property type="entry name" value="AMP-binding"/>
    <property type="match status" value="1"/>
</dbReference>
<dbReference type="PROSITE" id="PS00455">
    <property type="entry name" value="AMP_BINDING"/>
    <property type="match status" value="1"/>
</dbReference>
<dbReference type="InterPro" id="IPR042099">
    <property type="entry name" value="ANL_N_sf"/>
</dbReference>
<accession>A0A2T0SEL0</accession>
<dbReference type="InterPro" id="IPR036736">
    <property type="entry name" value="ACP-like_sf"/>
</dbReference>
<reference evidence="5 6" key="1">
    <citation type="submission" date="2018-03" db="EMBL/GenBank/DDBJ databases">
        <title>Genomic Encyclopedia of Archaeal and Bacterial Type Strains, Phase II (KMG-II): from individual species to whole genera.</title>
        <authorList>
            <person name="Goeker M."/>
        </authorList>
    </citation>
    <scope>NUCLEOTIDE SEQUENCE [LARGE SCALE GENOMIC DNA]</scope>
    <source>
        <strain evidence="5 6">DSM 45348</strain>
    </source>
</reference>
<dbReference type="Gene3D" id="3.30.559.30">
    <property type="entry name" value="Nonribosomal peptide synthetase, condensation domain"/>
    <property type="match status" value="1"/>
</dbReference>
<dbReference type="NCBIfam" id="TIGR01733">
    <property type="entry name" value="AA-adenyl-dom"/>
    <property type="match status" value="1"/>
</dbReference>
<dbReference type="PROSITE" id="PS50075">
    <property type="entry name" value="CARRIER"/>
    <property type="match status" value="1"/>
</dbReference>
<dbReference type="GO" id="GO:0044550">
    <property type="term" value="P:secondary metabolite biosynthetic process"/>
    <property type="evidence" value="ECO:0007669"/>
    <property type="project" value="TreeGrafter"/>
</dbReference>
<dbReference type="PANTHER" id="PTHR45527:SF1">
    <property type="entry name" value="FATTY ACID SYNTHASE"/>
    <property type="match status" value="1"/>
</dbReference>
<dbReference type="InterPro" id="IPR010071">
    <property type="entry name" value="AA_adenyl_dom"/>
</dbReference>